<dbReference type="EMBL" id="CM007384">
    <property type="protein sequence ID" value="ONK73598.1"/>
    <property type="molecule type" value="Genomic_DNA"/>
</dbReference>
<evidence type="ECO:0008006" key="5">
    <source>
        <dbReference type="Google" id="ProtNLM"/>
    </source>
</evidence>
<dbReference type="PANTHER" id="PTHR44419">
    <property type="entry name" value="PROTOCHLOROPHYLLIDE REDUCTASE C, CHLOROPLASTIC"/>
    <property type="match status" value="1"/>
</dbReference>
<dbReference type="Proteomes" id="UP000243459">
    <property type="component" value="Chromosome 4"/>
</dbReference>
<reference evidence="4" key="1">
    <citation type="journal article" date="2017" name="Nat. Commun.">
        <title>The asparagus genome sheds light on the origin and evolution of a young Y chromosome.</title>
        <authorList>
            <person name="Harkess A."/>
            <person name="Zhou J."/>
            <person name="Xu C."/>
            <person name="Bowers J.E."/>
            <person name="Van der Hulst R."/>
            <person name="Ayyampalayam S."/>
            <person name="Mercati F."/>
            <person name="Riccardi P."/>
            <person name="McKain M.R."/>
            <person name="Kakrana A."/>
            <person name="Tang H."/>
            <person name="Ray J."/>
            <person name="Groenendijk J."/>
            <person name="Arikit S."/>
            <person name="Mathioni S.M."/>
            <person name="Nakano M."/>
            <person name="Shan H."/>
            <person name="Telgmann-Rauber A."/>
            <person name="Kanno A."/>
            <person name="Yue Z."/>
            <person name="Chen H."/>
            <person name="Li W."/>
            <person name="Chen Y."/>
            <person name="Xu X."/>
            <person name="Zhang Y."/>
            <person name="Luo S."/>
            <person name="Chen H."/>
            <person name="Gao J."/>
            <person name="Mao Z."/>
            <person name="Pires J.C."/>
            <person name="Luo M."/>
            <person name="Kudrna D."/>
            <person name="Wing R.A."/>
            <person name="Meyers B.C."/>
            <person name="Yi K."/>
            <person name="Kong H."/>
            <person name="Lavrijsen P."/>
            <person name="Sunseri F."/>
            <person name="Falavigna A."/>
            <person name="Ye Y."/>
            <person name="Leebens-Mack J.H."/>
            <person name="Chen G."/>
        </authorList>
    </citation>
    <scope>NUCLEOTIDE SEQUENCE [LARGE SCALE GENOMIC DNA]</scope>
    <source>
        <strain evidence="4">cv. DH0086</strain>
    </source>
</reference>
<organism evidence="3 4">
    <name type="scientific">Asparagus officinalis</name>
    <name type="common">Garden asparagus</name>
    <dbReference type="NCBI Taxonomy" id="4686"/>
    <lineage>
        <taxon>Eukaryota</taxon>
        <taxon>Viridiplantae</taxon>
        <taxon>Streptophyta</taxon>
        <taxon>Embryophyta</taxon>
        <taxon>Tracheophyta</taxon>
        <taxon>Spermatophyta</taxon>
        <taxon>Magnoliopsida</taxon>
        <taxon>Liliopsida</taxon>
        <taxon>Asparagales</taxon>
        <taxon>Asparagaceae</taxon>
        <taxon>Asparagoideae</taxon>
        <taxon>Asparagus</taxon>
    </lineage>
</organism>
<gene>
    <name evidence="3" type="ORF">A4U43_C04F33300</name>
</gene>
<proteinExistence type="predicted"/>
<keyword evidence="4" id="KW-1185">Reference proteome</keyword>
<evidence type="ECO:0000256" key="1">
    <source>
        <dbReference type="ARBA" id="ARBA00022857"/>
    </source>
</evidence>
<name>A0A5P1F5I3_ASPOF</name>
<dbReference type="SUPFAM" id="SSF51735">
    <property type="entry name" value="NAD(P)-binding Rossmann-fold domains"/>
    <property type="match status" value="1"/>
</dbReference>
<dbReference type="GO" id="GO:0016630">
    <property type="term" value="F:protochlorophyllide reductase activity"/>
    <property type="evidence" value="ECO:0007669"/>
    <property type="project" value="InterPro"/>
</dbReference>
<dbReference type="InterPro" id="IPR005979">
    <property type="entry name" value="Prochl_reduct"/>
</dbReference>
<accession>A0A5P1F5I3</accession>
<dbReference type="PANTHER" id="PTHR44419:SF20">
    <property type="entry name" value="PROTOCHLOROPHYLLIDE REDUCTASE C, CHLOROPLASTIC"/>
    <property type="match status" value="1"/>
</dbReference>
<keyword evidence="2" id="KW-0560">Oxidoreductase</keyword>
<evidence type="ECO:0000256" key="2">
    <source>
        <dbReference type="ARBA" id="ARBA00023002"/>
    </source>
</evidence>
<dbReference type="Gramene" id="ONK73598">
    <property type="protein sequence ID" value="ONK73598"/>
    <property type="gene ID" value="A4U43_C04F33300"/>
</dbReference>
<dbReference type="AlphaFoldDB" id="A0A5P1F5I3"/>
<dbReference type="Gene3D" id="3.40.50.720">
    <property type="entry name" value="NAD(P)-binding Rossmann-like Domain"/>
    <property type="match status" value="1"/>
</dbReference>
<sequence length="136" mass="15116">MRQETEGLHRPCIWNHRVRSASVRGERTQFVARLEASRRLPGSDVWLVCNAAASFNQEPSRRRAELYPADGFEMSVGVNHLGHFLLARLLLDDLKESDYPSRRLIIVGSITGNTNTLAGNVPPKANLGDLRGLAPD</sequence>
<keyword evidence="1" id="KW-0521">NADP</keyword>
<protein>
    <recommendedName>
        <fullName evidence="5">Protochlorophyllide reductase</fullName>
    </recommendedName>
</protein>
<dbReference type="InterPro" id="IPR036291">
    <property type="entry name" value="NAD(P)-bd_dom_sf"/>
</dbReference>
<evidence type="ECO:0000313" key="3">
    <source>
        <dbReference type="EMBL" id="ONK73598.1"/>
    </source>
</evidence>
<evidence type="ECO:0000313" key="4">
    <source>
        <dbReference type="Proteomes" id="UP000243459"/>
    </source>
</evidence>